<dbReference type="EMBL" id="BARS01025808">
    <property type="protein sequence ID" value="GAG08438.1"/>
    <property type="molecule type" value="Genomic_DNA"/>
</dbReference>
<reference evidence="1" key="1">
    <citation type="journal article" date="2014" name="Front. Microbiol.">
        <title>High frequency of phylogenetically diverse reductive dehalogenase-homologous genes in deep subseafloor sedimentary metagenomes.</title>
        <authorList>
            <person name="Kawai M."/>
            <person name="Futagami T."/>
            <person name="Toyoda A."/>
            <person name="Takaki Y."/>
            <person name="Nishi S."/>
            <person name="Hori S."/>
            <person name="Arai W."/>
            <person name="Tsubouchi T."/>
            <person name="Morono Y."/>
            <person name="Uchiyama I."/>
            <person name="Ito T."/>
            <person name="Fujiyama A."/>
            <person name="Inagaki F."/>
            <person name="Takami H."/>
        </authorList>
    </citation>
    <scope>NUCLEOTIDE SEQUENCE</scope>
    <source>
        <strain evidence="1">Expedition CK06-06</strain>
    </source>
</reference>
<accession>X0V7H4</accession>
<comment type="caution">
    <text evidence="1">The sequence shown here is derived from an EMBL/GenBank/DDBJ whole genome shotgun (WGS) entry which is preliminary data.</text>
</comment>
<sequence>NRGGPQFHPGPSRLADTLIAMDTRVELIGEAFSLTCFRKKGSVMRKPRCGQKRKALKHKYLIAYSIWNKEDMIVPLMQAIEKHVPNEVLVEFMFDDPQDRSVDNFKAHAAKSGREWLHKVFDKEVQEIQTHRYAMAHGAELGCRAVVCYQDDMRLTGPIIEPVEAMLDYYGEGIGIAGGRDGYDGGYNNMISSSWSESASATRRLENGAHVPAQFLNPGPMIYPMITYAKVGPLPQGFKHFYVWDAYCGMCIDKSLQNAVIGTALEH</sequence>
<dbReference type="AlphaFoldDB" id="X0V7H4"/>
<protein>
    <recommendedName>
        <fullName evidence="2">Glycosyltransferase 2-like domain-containing protein</fullName>
    </recommendedName>
</protein>
<gene>
    <name evidence="1" type="ORF">S01H1_40742</name>
</gene>
<organism evidence="1">
    <name type="scientific">marine sediment metagenome</name>
    <dbReference type="NCBI Taxonomy" id="412755"/>
    <lineage>
        <taxon>unclassified sequences</taxon>
        <taxon>metagenomes</taxon>
        <taxon>ecological metagenomes</taxon>
    </lineage>
</organism>
<feature type="non-terminal residue" evidence="1">
    <location>
        <position position="267"/>
    </location>
</feature>
<proteinExistence type="predicted"/>
<feature type="non-terminal residue" evidence="1">
    <location>
        <position position="1"/>
    </location>
</feature>
<evidence type="ECO:0000313" key="1">
    <source>
        <dbReference type="EMBL" id="GAG08438.1"/>
    </source>
</evidence>
<evidence type="ECO:0008006" key="2">
    <source>
        <dbReference type="Google" id="ProtNLM"/>
    </source>
</evidence>
<name>X0V7H4_9ZZZZ</name>